<protein>
    <submittedName>
        <fullName evidence="1">Uncharacterized protein</fullName>
    </submittedName>
</protein>
<dbReference type="Proteomes" id="UP000002168">
    <property type="component" value="Chromosome"/>
</dbReference>
<dbReference type="RefSeq" id="WP_012323838.1">
    <property type="nucleotide sequence ID" value="NC_010506.1"/>
</dbReference>
<dbReference type="KEGG" id="swd:Swoo_1199"/>
<sequence>MEKSLLELLQRAALEFQGRELLILDIGIFPWHSSIELSLLFSDDQCARDDIAAWPHYDYSKFSEGGWCSAQPVAKQLACEWEKTSDIVGILKREAQVVNLPCIQEVLSSFKLAAEFRVQVLNSDDSHSPNYLYLGTE</sequence>
<dbReference type="EMBL" id="CP000961">
    <property type="protein sequence ID" value="ACA85492.1"/>
    <property type="molecule type" value="Genomic_DNA"/>
</dbReference>
<reference evidence="1 2" key="1">
    <citation type="submission" date="2008-02" db="EMBL/GenBank/DDBJ databases">
        <title>Complete sequence of Shewanella woodyi ATCC 51908.</title>
        <authorList>
            <consortium name="US DOE Joint Genome Institute"/>
            <person name="Copeland A."/>
            <person name="Lucas S."/>
            <person name="Lapidus A."/>
            <person name="Glavina del Rio T."/>
            <person name="Dalin E."/>
            <person name="Tice H."/>
            <person name="Bruce D."/>
            <person name="Goodwin L."/>
            <person name="Pitluck S."/>
            <person name="Sims D."/>
            <person name="Brettin T."/>
            <person name="Detter J.C."/>
            <person name="Han C."/>
            <person name="Kuske C.R."/>
            <person name="Schmutz J."/>
            <person name="Larimer F."/>
            <person name="Land M."/>
            <person name="Hauser L."/>
            <person name="Kyrpides N."/>
            <person name="Lykidis A."/>
            <person name="Zhao J.-S."/>
            <person name="Richardson P."/>
        </authorList>
    </citation>
    <scope>NUCLEOTIDE SEQUENCE [LARGE SCALE GENOMIC DNA]</scope>
    <source>
        <strain evidence="2">ATCC 51908 / MS32</strain>
    </source>
</reference>
<evidence type="ECO:0000313" key="2">
    <source>
        <dbReference type="Proteomes" id="UP000002168"/>
    </source>
</evidence>
<accession>B1KI14</accession>
<gene>
    <name evidence="1" type="ordered locus">Swoo_1199</name>
</gene>
<proteinExistence type="predicted"/>
<keyword evidence="2" id="KW-1185">Reference proteome</keyword>
<dbReference type="AlphaFoldDB" id="B1KI14"/>
<evidence type="ECO:0000313" key="1">
    <source>
        <dbReference type="EMBL" id="ACA85492.1"/>
    </source>
</evidence>
<organism evidence="1 2">
    <name type="scientific">Shewanella woodyi (strain ATCC 51908 / MS32)</name>
    <dbReference type="NCBI Taxonomy" id="392500"/>
    <lineage>
        <taxon>Bacteria</taxon>
        <taxon>Pseudomonadati</taxon>
        <taxon>Pseudomonadota</taxon>
        <taxon>Gammaproteobacteria</taxon>
        <taxon>Alteromonadales</taxon>
        <taxon>Shewanellaceae</taxon>
        <taxon>Shewanella</taxon>
    </lineage>
</organism>
<dbReference type="HOGENOM" id="CLU_1863809_0_0_6"/>
<name>B1KI14_SHEWM</name>